<evidence type="ECO:0000256" key="4">
    <source>
        <dbReference type="ARBA" id="ARBA00022692"/>
    </source>
</evidence>
<dbReference type="GO" id="GO:0042761">
    <property type="term" value="P:very long-chain fatty acid biosynthetic process"/>
    <property type="evidence" value="ECO:0007669"/>
    <property type="project" value="TreeGrafter"/>
</dbReference>
<dbReference type="GO" id="GO:0019367">
    <property type="term" value="P:fatty acid elongation, saturated fatty acid"/>
    <property type="evidence" value="ECO:0007669"/>
    <property type="project" value="TreeGrafter"/>
</dbReference>
<keyword evidence="7 8" id="KW-0472">Membrane</keyword>
<evidence type="ECO:0000256" key="2">
    <source>
        <dbReference type="ARBA" id="ARBA00022516"/>
    </source>
</evidence>
<proteinExistence type="predicted"/>
<keyword evidence="6" id="KW-0443">Lipid metabolism</keyword>
<dbReference type="PANTHER" id="PTHR11157">
    <property type="entry name" value="FATTY ACID ACYL TRANSFERASE-RELATED"/>
    <property type="match status" value="1"/>
</dbReference>
<dbReference type="Pfam" id="PF01151">
    <property type="entry name" value="ELO"/>
    <property type="match status" value="1"/>
</dbReference>
<dbReference type="GO" id="GO:0009922">
    <property type="term" value="F:fatty acid elongase activity"/>
    <property type="evidence" value="ECO:0007669"/>
    <property type="project" value="InterPro"/>
</dbReference>
<keyword evidence="3" id="KW-0808">Transferase</keyword>
<feature type="transmembrane region" description="Helical" evidence="8">
    <location>
        <begin position="196"/>
        <end position="216"/>
    </location>
</feature>
<keyword evidence="5 8" id="KW-1133">Transmembrane helix</keyword>
<dbReference type="GO" id="GO:0005789">
    <property type="term" value="C:endoplasmic reticulum membrane"/>
    <property type="evidence" value="ECO:0007669"/>
    <property type="project" value="TreeGrafter"/>
</dbReference>
<evidence type="ECO:0000256" key="7">
    <source>
        <dbReference type="ARBA" id="ARBA00023136"/>
    </source>
</evidence>
<evidence type="ECO:0000256" key="8">
    <source>
        <dbReference type="SAM" id="Phobius"/>
    </source>
</evidence>
<evidence type="ECO:0000313" key="9">
    <source>
        <dbReference type="EMBL" id="QHU27280.1"/>
    </source>
</evidence>
<organism evidence="9">
    <name type="scientific">viral metagenome</name>
    <dbReference type="NCBI Taxonomy" id="1070528"/>
    <lineage>
        <taxon>unclassified sequences</taxon>
        <taxon>metagenomes</taxon>
        <taxon>organismal metagenomes</taxon>
    </lineage>
</organism>
<dbReference type="EMBL" id="MN740453">
    <property type="protein sequence ID" value="QHU27280.1"/>
    <property type="molecule type" value="Genomic_DNA"/>
</dbReference>
<dbReference type="GO" id="GO:0034625">
    <property type="term" value="P:fatty acid elongation, monounsaturated fatty acid"/>
    <property type="evidence" value="ECO:0007669"/>
    <property type="project" value="TreeGrafter"/>
</dbReference>
<evidence type="ECO:0000256" key="5">
    <source>
        <dbReference type="ARBA" id="ARBA00022989"/>
    </source>
</evidence>
<dbReference type="GO" id="GO:0030148">
    <property type="term" value="P:sphingolipid biosynthetic process"/>
    <property type="evidence" value="ECO:0007669"/>
    <property type="project" value="TreeGrafter"/>
</dbReference>
<dbReference type="AlphaFoldDB" id="A0A6C0LAE9"/>
<feature type="transmembrane region" description="Helical" evidence="8">
    <location>
        <begin position="6"/>
        <end position="22"/>
    </location>
</feature>
<dbReference type="GO" id="GO:0034626">
    <property type="term" value="P:fatty acid elongation, polyunsaturated fatty acid"/>
    <property type="evidence" value="ECO:0007669"/>
    <property type="project" value="TreeGrafter"/>
</dbReference>
<comment type="subcellular location">
    <subcellularLocation>
        <location evidence="1">Membrane</location>
        <topology evidence="1">Multi-pass membrane protein</topology>
    </subcellularLocation>
</comment>
<dbReference type="InterPro" id="IPR002076">
    <property type="entry name" value="ELO_fam"/>
</dbReference>
<protein>
    <recommendedName>
        <fullName evidence="10">Very-long-chain 3-oxoacyl-CoA synthase</fullName>
    </recommendedName>
</protein>
<feature type="transmembrane region" description="Helical" evidence="8">
    <location>
        <begin position="43"/>
        <end position="61"/>
    </location>
</feature>
<evidence type="ECO:0000256" key="6">
    <source>
        <dbReference type="ARBA" id="ARBA00023098"/>
    </source>
</evidence>
<dbReference type="PANTHER" id="PTHR11157:SF169">
    <property type="entry name" value="ELONGATION OF FATTY ACIDS PROTEIN"/>
    <property type="match status" value="1"/>
</dbReference>
<reference evidence="9" key="1">
    <citation type="journal article" date="2020" name="Nature">
        <title>Giant virus diversity and host interactions through global metagenomics.</title>
        <authorList>
            <person name="Schulz F."/>
            <person name="Roux S."/>
            <person name="Paez-Espino D."/>
            <person name="Jungbluth S."/>
            <person name="Walsh D.A."/>
            <person name="Denef V.J."/>
            <person name="McMahon K.D."/>
            <person name="Konstantinidis K.T."/>
            <person name="Eloe-Fadrosh E.A."/>
            <person name="Kyrpides N.C."/>
            <person name="Woyke T."/>
        </authorList>
    </citation>
    <scope>NUCLEOTIDE SEQUENCE</scope>
    <source>
        <strain evidence="9">GVMAG-M-3300027763-16</strain>
    </source>
</reference>
<evidence type="ECO:0000256" key="1">
    <source>
        <dbReference type="ARBA" id="ARBA00004141"/>
    </source>
</evidence>
<name>A0A6C0LAE9_9ZZZZ</name>
<feature type="transmembrane region" description="Helical" evidence="8">
    <location>
        <begin position="81"/>
        <end position="100"/>
    </location>
</feature>
<feature type="transmembrane region" description="Helical" evidence="8">
    <location>
        <begin position="130"/>
        <end position="153"/>
    </location>
</feature>
<keyword evidence="2" id="KW-0444">Lipid biosynthesis</keyword>
<evidence type="ECO:0008006" key="10">
    <source>
        <dbReference type="Google" id="ProtNLM"/>
    </source>
</evidence>
<feature type="transmembrane region" description="Helical" evidence="8">
    <location>
        <begin position="165"/>
        <end position="184"/>
    </location>
</feature>
<evidence type="ECO:0000256" key="3">
    <source>
        <dbReference type="ARBA" id="ARBA00022679"/>
    </source>
</evidence>
<keyword evidence="4 8" id="KW-0812">Transmembrane</keyword>
<accession>A0A6C0LAE9</accession>
<sequence>MFHINLSCHITPLIAIACYLAYPKHMRINPLLLHRFSVVHNGILVIFSAWTFGSLSCILYNEGIVFKTNYYFENKQFDTIIYWFYISKYYEFIDTFLLYLNGKTPIFLQKYHHIGAVISWHLMYQYKVDMVWMATLLNSGVHTIMYSYYLGCLLKINQVRLVKKYITSIQLGQFFILYSNFYLYKPPIETWFNYSIITFFATYGVGIIALFSKFYYDSYVLKERLERVQFKYF</sequence>